<evidence type="ECO:0000256" key="1">
    <source>
        <dbReference type="SAM" id="SignalP"/>
    </source>
</evidence>
<comment type="caution">
    <text evidence="2">The sequence shown here is derived from an EMBL/GenBank/DDBJ whole genome shotgun (WGS) entry which is preliminary data.</text>
</comment>
<feature type="chain" id="PRO_5019386919" evidence="1">
    <location>
        <begin position="25"/>
        <end position="142"/>
    </location>
</feature>
<keyword evidence="1" id="KW-0732">Signal</keyword>
<evidence type="ECO:0000313" key="3">
    <source>
        <dbReference type="Proteomes" id="UP000285092"/>
    </source>
</evidence>
<sequence>MIGTKSISLLLASLALAGAVSASAEEPARGEAKLAEILEGRVAGEPANCLNESQRDSIQIVDGTAIVFRDGGTLWVNRPAGAQFLSRSDLPVFHQFSSQLCRLDQVELRDRLGSGTIPGPRLALGDFVPYTKADDQKAAEGG</sequence>
<evidence type="ECO:0000313" key="2">
    <source>
        <dbReference type="EMBL" id="RIV75815.1"/>
    </source>
</evidence>
<feature type="signal peptide" evidence="1">
    <location>
        <begin position="1"/>
        <end position="24"/>
    </location>
</feature>
<dbReference type="Proteomes" id="UP000285092">
    <property type="component" value="Unassembled WGS sequence"/>
</dbReference>
<dbReference type="RefSeq" id="WP_119514739.1">
    <property type="nucleotide sequence ID" value="NZ_QXFK01000019.1"/>
</dbReference>
<proteinExistence type="predicted"/>
<gene>
    <name evidence="2" type="ORF">D2V04_16230</name>
</gene>
<protein>
    <submittedName>
        <fullName evidence="2">Uncharacterized protein</fullName>
    </submittedName>
</protein>
<dbReference type="OrthoDB" id="5956991at2"/>
<dbReference type="EMBL" id="QXFK01000019">
    <property type="protein sequence ID" value="RIV75815.1"/>
    <property type="molecule type" value="Genomic_DNA"/>
</dbReference>
<reference evidence="2 3" key="1">
    <citation type="submission" date="2018-08" db="EMBL/GenBank/DDBJ databases">
        <title>Altererythrobacter sp.Ery1 and Ery12, the genome sequencing of novel strains in genus Alterythrobacter.</title>
        <authorList>
            <person name="Cheng H."/>
            <person name="Wu Y.-H."/>
            <person name="Fang C."/>
            <person name="Xu X.-W."/>
        </authorList>
    </citation>
    <scope>NUCLEOTIDE SEQUENCE [LARGE SCALE GENOMIC DNA]</scope>
    <source>
        <strain evidence="2 3">Ery1</strain>
    </source>
</reference>
<accession>A0A418NDD8</accession>
<name>A0A418NDD8_9SPHN</name>
<keyword evidence="3" id="KW-1185">Reference proteome</keyword>
<organism evidence="2 3">
    <name type="scientific">Pelagerythrobacter aerophilus</name>
    <dbReference type="NCBI Taxonomy" id="2306995"/>
    <lineage>
        <taxon>Bacteria</taxon>
        <taxon>Pseudomonadati</taxon>
        <taxon>Pseudomonadota</taxon>
        <taxon>Alphaproteobacteria</taxon>
        <taxon>Sphingomonadales</taxon>
        <taxon>Erythrobacteraceae</taxon>
        <taxon>Pelagerythrobacter</taxon>
    </lineage>
</organism>
<dbReference type="AlphaFoldDB" id="A0A418NDD8"/>